<dbReference type="SUPFAM" id="SSF56519">
    <property type="entry name" value="Penicillin binding protein dimerisation domain"/>
    <property type="match status" value="1"/>
</dbReference>
<sequence>MTKKRKKKKSRIYIIWLMNLCLTIAVIAFFVWHESVPDVSPENALKTYMAHILNREYEQMYEMIDAGTSGNISKEDFVKRNSAIYEGIGVDNMKVHITSYDKEQKEICYETSMDTVAGNVTFENKASFILEKGKYKLIWNDSLIFPELDSTDKVKVSTTSAKRGQIIDRNGHMLAGEGVASSIGVVPGKLENKNDAISQLAELLEMKTEDIEKKLAAKWVKDDSFVPLKTAPKVNELKLMSIEPDQETLAEKDRQEKLLEIPGVKISDITVREYPLGEAAAHLVGYVQNVTAEDLEEHAGEGYTSNSVIGKSGMEGLFEKELKGQNGCAISIVDSNGNKKKIIVSTIVENGKDIKLTIDSNLQKELYEQFKDDKSCSVAINQYTGEVLALVSTPSYDNNDFIRGMSSEKWNALNEDENKPMYNRFRQVWCPGSTFKPIIAAIGLTTGAIDPNEDYGNEGLSWQKDSSWGSYHVTTLHAYEPVILKNALIYSDNIYFAKAALKIGERDMESSLTKLGFNEELPFDIKVAKSQFSNTDKIEKEIQLADSGYGQGQILVNPLHMACIYSAFCNEGNMIKPYLTYKEDAIPNVWITAAFTKDAAQMVLEDTKEVINNPHGTGYAACRTDITLAGKTGTAEIKASKEDTTGTELGWFSVFTTDENMDRPIMIISMVEDVKGRGGSGYVVKKDSQVLEKWLSDN</sequence>
<dbReference type="PANTHER" id="PTHR30627:SF25">
    <property type="entry name" value="PENICILLIN-BINDING PROTEIN 3"/>
    <property type="match status" value="1"/>
</dbReference>
<dbReference type="GO" id="GO:0005886">
    <property type="term" value="C:plasma membrane"/>
    <property type="evidence" value="ECO:0007669"/>
    <property type="project" value="TreeGrafter"/>
</dbReference>
<feature type="domain" description="NTF2-like N-terminal transpeptidase" evidence="7">
    <location>
        <begin position="40"/>
        <end position="151"/>
    </location>
</feature>
<keyword evidence="3 4" id="KW-0472">Membrane</keyword>
<dbReference type="GO" id="GO:0071555">
    <property type="term" value="P:cell wall organization"/>
    <property type="evidence" value="ECO:0007669"/>
    <property type="project" value="TreeGrafter"/>
</dbReference>
<dbReference type="PANTHER" id="PTHR30627">
    <property type="entry name" value="PEPTIDOGLYCAN D,D-TRANSPEPTIDASE"/>
    <property type="match status" value="1"/>
</dbReference>
<dbReference type="GO" id="GO:0046677">
    <property type="term" value="P:response to antibiotic"/>
    <property type="evidence" value="ECO:0007669"/>
    <property type="project" value="InterPro"/>
</dbReference>
<gene>
    <name evidence="8" type="ORF">H8S17_13200</name>
</gene>
<name>A0A923LQ84_9FIRM</name>
<evidence type="ECO:0000256" key="1">
    <source>
        <dbReference type="ARBA" id="ARBA00004370"/>
    </source>
</evidence>
<evidence type="ECO:0000259" key="5">
    <source>
        <dbReference type="Pfam" id="PF00905"/>
    </source>
</evidence>
<evidence type="ECO:0000313" key="8">
    <source>
        <dbReference type="EMBL" id="MBC5715145.1"/>
    </source>
</evidence>
<proteinExistence type="inferred from homology"/>
<dbReference type="Gene3D" id="3.10.450.100">
    <property type="entry name" value="NTF2-like, domain 1"/>
    <property type="match status" value="1"/>
</dbReference>
<dbReference type="GO" id="GO:0008658">
    <property type="term" value="F:penicillin binding"/>
    <property type="evidence" value="ECO:0007669"/>
    <property type="project" value="InterPro"/>
</dbReference>
<feature type="domain" description="Penicillin-binding protein transpeptidase" evidence="5">
    <location>
        <begin position="376"/>
        <end position="680"/>
    </location>
</feature>
<evidence type="ECO:0000259" key="6">
    <source>
        <dbReference type="Pfam" id="PF03717"/>
    </source>
</evidence>
<reference evidence="8" key="1">
    <citation type="submission" date="2020-08" db="EMBL/GenBank/DDBJ databases">
        <title>Genome public.</title>
        <authorList>
            <person name="Liu C."/>
            <person name="Sun Q."/>
        </authorList>
    </citation>
    <scope>NUCLEOTIDE SEQUENCE</scope>
    <source>
        <strain evidence="8">BX1005</strain>
    </source>
</reference>
<protein>
    <submittedName>
        <fullName evidence="8">Penicillin-binding transpeptidase domain-containing protein</fullName>
    </submittedName>
</protein>
<evidence type="ECO:0000256" key="4">
    <source>
        <dbReference type="SAM" id="Phobius"/>
    </source>
</evidence>
<keyword evidence="9" id="KW-1185">Reference proteome</keyword>
<dbReference type="SUPFAM" id="SSF54427">
    <property type="entry name" value="NTF2-like"/>
    <property type="match status" value="1"/>
</dbReference>
<comment type="similarity">
    <text evidence="2">Belongs to the transpeptidase family.</text>
</comment>
<dbReference type="SUPFAM" id="SSF56601">
    <property type="entry name" value="beta-lactamase/transpeptidase-like"/>
    <property type="match status" value="1"/>
</dbReference>
<dbReference type="InterPro" id="IPR007887">
    <property type="entry name" value="MecA_N"/>
</dbReference>
<dbReference type="Gene3D" id="3.30.1390.30">
    <property type="entry name" value="Penicillin-binding protein 2a, domain 3"/>
    <property type="match status" value="1"/>
</dbReference>
<dbReference type="InterPro" id="IPR012338">
    <property type="entry name" value="Beta-lactam/transpept-like"/>
</dbReference>
<accession>A0A923LQ84</accession>
<feature type="transmembrane region" description="Helical" evidence="4">
    <location>
        <begin position="12"/>
        <end position="32"/>
    </location>
</feature>
<dbReference type="InterPro" id="IPR005311">
    <property type="entry name" value="PBP_dimer"/>
</dbReference>
<evidence type="ECO:0000256" key="3">
    <source>
        <dbReference type="ARBA" id="ARBA00023136"/>
    </source>
</evidence>
<dbReference type="GO" id="GO:0071972">
    <property type="term" value="F:peptidoglycan L,D-transpeptidase activity"/>
    <property type="evidence" value="ECO:0007669"/>
    <property type="project" value="TreeGrafter"/>
</dbReference>
<dbReference type="Pfam" id="PF05223">
    <property type="entry name" value="MecA_N"/>
    <property type="match status" value="1"/>
</dbReference>
<dbReference type="InterPro" id="IPR050515">
    <property type="entry name" value="Beta-lactam/transpept"/>
</dbReference>
<dbReference type="Pfam" id="PF00905">
    <property type="entry name" value="Transpeptidase"/>
    <property type="match status" value="1"/>
</dbReference>
<dbReference type="Gene3D" id="3.90.1310.10">
    <property type="entry name" value="Penicillin-binding protein 2a (Domain 2)"/>
    <property type="match status" value="1"/>
</dbReference>
<keyword evidence="4" id="KW-0812">Transmembrane</keyword>
<dbReference type="AlphaFoldDB" id="A0A923LQ84"/>
<organism evidence="8 9">
    <name type="scientific">Roseburia zhanii</name>
    <dbReference type="NCBI Taxonomy" id="2763064"/>
    <lineage>
        <taxon>Bacteria</taxon>
        <taxon>Bacillati</taxon>
        <taxon>Bacillota</taxon>
        <taxon>Clostridia</taxon>
        <taxon>Lachnospirales</taxon>
        <taxon>Lachnospiraceae</taxon>
        <taxon>Roseburia</taxon>
    </lineage>
</organism>
<comment type="caution">
    <text evidence="8">The sequence shown here is derived from an EMBL/GenBank/DDBJ whole genome shotgun (WGS) entry which is preliminary data.</text>
</comment>
<dbReference type="InterPro" id="IPR032710">
    <property type="entry name" value="NTF2-like_dom_sf"/>
</dbReference>
<keyword evidence="4" id="KW-1133">Transmembrane helix</keyword>
<dbReference type="RefSeq" id="WP_186867618.1">
    <property type="nucleotide sequence ID" value="NZ_JACOPH010000014.1"/>
</dbReference>
<dbReference type="EMBL" id="JACOPH010000014">
    <property type="protein sequence ID" value="MBC5715145.1"/>
    <property type="molecule type" value="Genomic_DNA"/>
</dbReference>
<dbReference type="InterPro" id="IPR036138">
    <property type="entry name" value="PBP_dimer_sf"/>
</dbReference>
<evidence type="ECO:0000259" key="7">
    <source>
        <dbReference type="Pfam" id="PF05223"/>
    </source>
</evidence>
<comment type="subcellular location">
    <subcellularLocation>
        <location evidence="1">Membrane</location>
    </subcellularLocation>
</comment>
<feature type="domain" description="Penicillin-binding protein dimerisation" evidence="6">
    <location>
        <begin position="159"/>
        <end position="339"/>
    </location>
</feature>
<dbReference type="Pfam" id="PF03717">
    <property type="entry name" value="PBP_dimer"/>
    <property type="match status" value="1"/>
</dbReference>
<dbReference type="Gene3D" id="3.40.710.10">
    <property type="entry name" value="DD-peptidase/beta-lactamase superfamily"/>
    <property type="match status" value="1"/>
</dbReference>
<dbReference type="Proteomes" id="UP000606720">
    <property type="component" value="Unassembled WGS sequence"/>
</dbReference>
<dbReference type="InterPro" id="IPR001460">
    <property type="entry name" value="PCN-bd_Tpept"/>
</dbReference>
<evidence type="ECO:0000313" key="9">
    <source>
        <dbReference type="Proteomes" id="UP000606720"/>
    </source>
</evidence>
<evidence type="ECO:0000256" key="2">
    <source>
        <dbReference type="ARBA" id="ARBA00007171"/>
    </source>
</evidence>